<organism evidence="1 2">
    <name type="scientific">Paenibacillus odorifer</name>
    <dbReference type="NCBI Taxonomy" id="189426"/>
    <lineage>
        <taxon>Bacteria</taxon>
        <taxon>Bacillati</taxon>
        <taxon>Bacillota</taxon>
        <taxon>Bacilli</taxon>
        <taxon>Bacillales</taxon>
        <taxon>Paenibacillaceae</taxon>
        <taxon>Paenibacillus</taxon>
    </lineage>
</organism>
<sequence>MSFEFYITPEEYEKAAENGIKRGTLEWRIRDAAWDRERAVTTPPRALRDRSQWVKVAAANDIPYPIFINRVNTGWTPERAATQPVRTKEQLIEQMKESSPVKRKYPEELIKQAASNGISRNTFHVRVHNGWSWERAASEPPVSLQERGRRGAESLHQKYGDIHGLIFQKRG</sequence>
<proteinExistence type="predicted"/>
<dbReference type="AlphaFoldDB" id="A0A1R0X961"/>
<name>A0A1R0X961_9BACL</name>
<protein>
    <submittedName>
        <fullName evidence="1">Uncharacterized protein</fullName>
    </submittedName>
</protein>
<evidence type="ECO:0000313" key="1">
    <source>
        <dbReference type="EMBL" id="OMD31349.1"/>
    </source>
</evidence>
<accession>A0A1R0X961</accession>
<comment type="caution">
    <text evidence="1">The sequence shown here is derived from an EMBL/GenBank/DDBJ whole genome shotgun (WGS) entry which is preliminary data.</text>
</comment>
<dbReference type="RefSeq" id="WP_076179158.1">
    <property type="nucleotide sequence ID" value="NZ_MKQP01000022.1"/>
</dbReference>
<dbReference type="EMBL" id="MKQP01000022">
    <property type="protein sequence ID" value="OMD31349.1"/>
    <property type="molecule type" value="Genomic_DNA"/>
</dbReference>
<reference evidence="1 2" key="1">
    <citation type="submission" date="2016-10" db="EMBL/GenBank/DDBJ databases">
        <title>Paenibacillus species isolates.</title>
        <authorList>
            <person name="Beno S.M."/>
        </authorList>
    </citation>
    <scope>NUCLEOTIDE SEQUENCE [LARGE SCALE GENOMIC DNA]</scope>
    <source>
        <strain evidence="1 2">FSL H7-0604</strain>
    </source>
</reference>
<gene>
    <name evidence="1" type="ORF">BJP51_19080</name>
</gene>
<dbReference type="Proteomes" id="UP000187465">
    <property type="component" value="Unassembled WGS sequence"/>
</dbReference>
<evidence type="ECO:0000313" key="2">
    <source>
        <dbReference type="Proteomes" id="UP000187465"/>
    </source>
</evidence>